<dbReference type="EMBL" id="JARJCM010000131">
    <property type="protein sequence ID" value="KAJ7026922.1"/>
    <property type="molecule type" value="Genomic_DNA"/>
</dbReference>
<dbReference type="Proteomes" id="UP001218188">
    <property type="component" value="Unassembled WGS sequence"/>
</dbReference>
<evidence type="ECO:0000313" key="3">
    <source>
        <dbReference type="Proteomes" id="UP001218188"/>
    </source>
</evidence>
<evidence type="ECO:0000313" key="2">
    <source>
        <dbReference type="EMBL" id="KAJ7026922.1"/>
    </source>
</evidence>
<feature type="compositionally biased region" description="Basic and acidic residues" evidence="1">
    <location>
        <begin position="1"/>
        <end position="15"/>
    </location>
</feature>
<protein>
    <submittedName>
        <fullName evidence="2">Uncharacterized protein</fullName>
    </submittedName>
</protein>
<keyword evidence="3" id="KW-1185">Reference proteome</keyword>
<dbReference type="AlphaFoldDB" id="A0AAD6SJZ0"/>
<proteinExistence type="predicted"/>
<feature type="compositionally biased region" description="Polar residues" evidence="1">
    <location>
        <begin position="49"/>
        <end position="60"/>
    </location>
</feature>
<accession>A0AAD6SJZ0</accession>
<reference evidence="2" key="1">
    <citation type="submission" date="2023-03" db="EMBL/GenBank/DDBJ databases">
        <title>Massive genome expansion in bonnet fungi (Mycena s.s.) driven by repeated elements and novel gene families across ecological guilds.</title>
        <authorList>
            <consortium name="Lawrence Berkeley National Laboratory"/>
            <person name="Harder C.B."/>
            <person name="Miyauchi S."/>
            <person name="Viragh M."/>
            <person name="Kuo A."/>
            <person name="Thoen E."/>
            <person name="Andreopoulos B."/>
            <person name="Lu D."/>
            <person name="Skrede I."/>
            <person name="Drula E."/>
            <person name="Henrissat B."/>
            <person name="Morin E."/>
            <person name="Kohler A."/>
            <person name="Barry K."/>
            <person name="LaButti K."/>
            <person name="Morin E."/>
            <person name="Salamov A."/>
            <person name="Lipzen A."/>
            <person name="Mereny Z."/>
            <person name="Hegedus B."/>
            <person name="Baldrian P."/>
            <person name="Stursova M."/>
            <person name="Weitz H."/>
            <person name="Taylor A."/>
            <person name="Grigoriev I.V."/>
            <person name="Nagy L.G."/>
            <person name="Martin F."/>
            <person name="Kauserud H."/>
        </authorList>
    </citation>
    <scope>NUCLEOTIDE SEQUENCE</scope>
    <source>
        <strain evidence="2">CBHHK200</strain>
    </source>
</reference>
<comment type="caution">
    <text evidence="2">The sequence shown here is derived from an EMBL/GenBank/DDBJ whole genome shotgun (WGS) entry which is preliminary data.</text>
</comment>
<evidence type="ECO:0000256" key="1">
    <source>
        <dbReference type="SAM" id="MobiDB-lite"/>
    </source>
</evidence>
<name>A0AAD6SJZ0_9AGAR</name>
<gene>
    <name evidence="2" type="ORF">C8F04DRAFT_1190024</name>
</gene>
<organism evidence="2 3">
    <name type="scientific">Mycena alexandri</name>
    <dbReference type="NCBI Taxonomy" id="1745969"/>
    <lineage>
        <taxon>Eukaryota</taxon>
        <taxon>Fungi</taxon>
        <taxon>Dikarya</taxon>
        <taxon>Basidiomycota</taxon>
        <taxon>Agaricomycotina</taxon>
        <taxon>Agaricomycetes</taxon>
        <taxon>Agaricomycetidae</taxon>
        <taxon>Agaricales</taxon>
        <taxon>Marasmiineae</taxon>
        <taxon>Mycenaceae</taxon>
        <taxon>Mycena</taxon>
    </lineage>
</organism>
<feature type="region of interest" description="Disordered" evidence="1">
    <location>
        <begin position="1"/>
        <end position="60"/>
    </location>
</feature>
<sequence>MYAPARRSDQVHDRMSPAYPIIGLPAASPRRAKNQKQHPSGWDIHASLRTPSKTSSMESLPTCTSVAPIVVGAPERRMSLGKPRCRVRSFGMCGIENSVGCPKNDVYFKRTVPQSSDSSGRILVRHRMGGTLTTRLDRRNYFSLSNVYGVRDKIKYLRHIDGNGEVAVRGRAGREVPRCRYNTTPSLTLLHLQKPMEHRGGYGVGESISWGVKNEG</sequence>